<dbReference type="SMART" id="SM00884">
    <property type="entry name" value="Cullin_Nedd8"/>
    <property type="match status" value="1"/>
</dbReference>
<evidence type="ECO:0000313" key="7">
    <source>
        <dbReference type="EMBL" id="KKA29317.1"/>
    </source>
</evidence>
<dbReference type="GO" id="GO:0006511">
    <property type="term" value="P:ubiquitin-dependent protein catabolic process"/>
    <property type="evidence" value="ECO:0007669"/>
    <property type="project" value="InterPro"/>
</dbReference>
<dbReference type="Pfam" id="PF26557">
    <property type="entry name" value="Cullin_AB"/>
    <property type="match status" value="1"/>
</dbReference>
<name>A0A0F4ZFM7_9PEZI</name>
<accession>A0A0F4ZFM7</accession>
<dbReference type="OrthoDB" id="27073at2759"/>
<dbReference type="SUPFAM" id="SSF46785">
    <property type="entry name" value="Winged helix' DNA-binding domain"/>
    <property type="match status" value="1"/>
</dbReference>
<dbReference type="Proteomes" id="UP000033483">
    <property type="component" value="Unassembled WGS sequence"/>
</dbReference>
<dbReference type="EMBL" id="LAEV01000900">
    <property type="protein sequence ID" value="KKA29317.1"/>
    <property type="molecule type" value="Genomic_DNA"/>
</dbReference>
<dbReference type="AlphaFoldDB" id="A0A0F4ZFM7"/>
<evidence type="ECO:0000256" key="5">
    <source>
        <dbReference type="RuleBase" id="RU003829"/>
    </source>
</evidence>
<dbReference type="InterPro" id="IPR001373">
    <property type="entry name" value="Cullin_N"/>
</dbReference>
<keyword evidence="3" id="KW-0832">Ubl conjugation</keyword>
<evidence type="ECO:0000313" key="8">
    <source>
        <dbReference type="Proteomes" id="UP000033483"/>
    </source>
</evidence>
<dbReference type="InterPro" id="IPR045093">
    <property type="entry name" value="Cullin"/>
</dbReference>
<dbReference type="Gene3D" id="1.10.10.10">
    <property type="entry name" value="Winged helix-like DNA-binding domain superfamily/Winged helix DNA-binding domain"/>
    <property type="match status" value="1"/>
</dbReference>
<protein>
    <recommendedName>
        <fullName evidence="6">Cullin family profile domain-containing protein</fullName>
    </recommendedName>
</protein>
<dbReference type="FunFam" id="1.20.1310.10:FF:000031">
    <property type="entry name" value="Ubiquitin ligase subunit CulD"/>
    <property type="match status" value="1"/>
</dbReference>
<dbReference type="InterPro" id="IPR036388">
    <property type="entry name" value="WH-like_DNA-bd_sf"/>
</dbReference>
<dbReference type="InterPro" id="IPR019559">
    <property type="entry name" value="Cullin_neddylation_domain"/>
</dbReference>
<dbReference type="Gene3D" id="1.20.1310.10">
    <property type="entry name" value="Cullin Repeats"/>
    <property type="match status" value="4"/>
</dbReference>
<gene>
    <name evidence="7" type="ORF">TD95_002380</name>
</gene>
<dbReference type="Gene3D" id="3.30.230.130">
    <property type="entry name" value="Cullin, Chain C, Domain 2"/>
    <property type="match status" value="1"/>
</dbReference>
<dbReference type="InterPro" id="IPR059120">
    <property type="entry name" value="Cullin-like_AB"/>
</dbReference>
<dbReference type="SUPFAM" id="SSF74788">
    <property type="entry name" value="Cullin repeat-like"/>
    <property type="match status" value="1"/>
</dbReference>
<dbReference type="PANTHER" id="PTHR11932">
    <property type="entry name" value="CULLIN"/>
    <property type="match status" value="1"/>
</dbReference>
<dbReference type="SUPFAM" id="SSF75632">
    <property type="entry name" value="Cullin homology domain"/>
    <property type="match status" value="1"/>
</dbReference>
<dbReference type="FunFam" id="1.10.10.10:FF:000014">
    <property type="entry name" value="Cullin 1"/>
    <property type="match status" value="1"/>
</dbReference>
<dbReference type="SMART" id="SM00182">
    <property type="entry name" value="CULLIN"/>
    <property type="match status" value="1"/>
</dbReference>
<keyword evidence="2" id="KW-1017">Isopeptide bond</keyword>
<comment type="caution">
    <text evidence="7">The sequence shown here is derived from an EMBL/GenBank/DDBJ whole genome shotgun (WGS) entry which is preliminary data.</text>
</comment>
<organism evidence="7 8">
    <name type="scientific">Thielaviopsis punctulata</name>
    <dbReference type="NCBI Taxonomy" id="72032"/>
    <lineage>
        <taxon>Eukaryota</taxon>
        <taxon>Fungi</taxon>
        <taxon>Dikarya</taxon>
        <taxon>Ascomycota</taxon>
        <taxon>Pezizomycotina</taxon>
        <taxon>Sordariomycetes</taxon>
        <taxon>Hypocreomycetidae</taxon>
        <taxon>Microascales</taxon>
        <taxon>Ceratocystidaceae</taxon>
        <taxon>Thielaviopsis</taxon>
    </lineage>
</organism>
<dbReference type="InterPro" id="IPR036390">
    <property type="entry name" value="WH_DNA-bd_sf"/>
</dbReference>
<dbReference type="PROSITE" id="PS50069">
    <property type="entry name" value="CULLIN_2"/>
    <property type="match status" value="1"/>
</dbReference>
<evidence type="ECO:0000256" key="2">
    <source>
        <dbReference type="ARBA" id="ARBA00022499"/>
    </source>
</evidence>
<evidence type="ECO:0000256" key="4">
    <source>
        <dbReference type="PROSITE-ProRule" id="PRU00330"/>
    </source>
</evidence>
<dbReference type="InterPro" id="IPR036317">
    <property type="entry name" value="Cullin_homology_sf"/>
</dbReference>
<reference evidence="7 8" key="1">
    <citation type="submission" date="2015-03" db="EMBL/GenBank/DDBJ databases">
        <authorList>
            <person name="Radwan O."/>
            <person name="Al-Naeli F.A."/>
            <person name="Rendon G.A."/>
            <person name="Fields C."/>
        </authorList>
    </citation>
    <scope>NUCLEOTIDE SEQUENCE [LARGE SCALE GENOMIC DNA]</scope>
    <source>
        <strain evidence="7">CR-DP1</strain>
    </source>
</reference>
<evidence type="ECO:0000256" key="3">
    <source>
        <dbReference type="ARBA" id="ARBA00022843"/>
    </source>
</evidence>
<dbReference type="Pfam" id="PF10557">
    <property type="entry name" value="Cullin_Nedd8"/>
    <property type="match status" value="1"/>
</dbReference>
<dbReference type="GO" id="GO:0031625">
    <property type="term" value="F:ubiquitin protein ligase binding"/>
    <property type="evidence" value="ECO:0007669"/>
    <property type="project" value="InterPro"/>
</dbReference>
<dbReference type="Pfam" id="PF00888">
    <property type="entry name" value="Cullin"/>
    <property type="match status" value="1"/>
</dbReference>
<feature type="domain" description="Cullin family profile" evidence="6">
    <location>
        <begin position="414"/>
        <end position="668"/>
    </location>
</feature>
<dbReference type="InterPro" id="IPR016159">
    <property type="entry name" value="Cullin_repeat-like_dom_sf"/>
</dbReference>
<proteinExistence type="inferred from homology"/>
<evidence type="ECO:0000259" key="6">
    <source>
        <dbReference type="PROSITE" id="PS50069"/>
    </source>
</evidence>
<evidence type="ECO:0000256" key="1">
    <source>
        <dbReference type="ARBA" id="ARBA00006019"/>
    </source>
</evidence>
<comment type="similarity">
    <text evidence="1 4 5">Belongs to the cullin family.</text>
</comment>
<keyword evidence="8" id="KW-1185">Reference proteome</keyword>
<dbReference type="InterPro" id="IPR016158">
    <property type="entry name" value="Cullin_homology"/>
</dbReference>
<sequence length="794" mass="90424">MASNPHSFQPLTGARKLVIKNRRDPAAAQQKVQEYFDRTWAELSTATNALLYGELLVTPLDRLCRGVEAICRDGQAESLFKKLSEHTQAFLTATLLKTMQGEDKERTNREILQAVVQNWNVWRERTKLVRSMFSYLDRAHLQRNTNTPGLNDMMTSQFRRIAFPSVTKSSSANKFDSQDGSFSAAVVTGICDLADHHRHDDGDFDAQLFKDSIAMLHSLGVYSKTFEPLYMYRASQYFSEVAARSQFCSLTEYLVASDALMHRESERCDLYGLDTGTRFRMLDRFFFIMVQWPLERINEGNALAELLAAQDLKTLKTLYLLFLGAKKAQVSDVLEQLDTQWRNYIVNTGSAILRDTAVQEAIIPEILVLKKAMQRVAQDAFGNNEMYVQSLREALGSFINDESNASKFKEGVSKIGELAAKYMDALLRIGVKAVPAKLLVDNQDQKHVAGTGDDDARLDYYLDQILQLFRLIQGKDAFEAFYKRDLARRLLMDRSLSHDAERLMLARLRSECGINFTHNLEGMFKDKEMNKDEMASFKTWCQKALEKPPVDTTVLVLSAASWPTYADVELTLDPAIQKSLDVFDEFYKSKHTGRVLSWKHGLGHCVLRANFAAGVKELNVSLLQASVLLAFNNTHTTQKHDSFLTYQQIEAHTQLNSDDLNRTLQSLACGKYRVLNKHPRGRDVHSTDTFTFNKGFTDAKYRIKINQIQMRETAADVEVVHERVVLDRRLETQAAIVRIMKSRKTLAHSVLVAEVINMMKTRGTVDPAAIKQEIELLLDRDYIEREGNEYVYIA</sequence>